<feature type="region of interest" description="Disordered" evidence="1">
    <location>
        <begin position="38"/>
        <end position="62"/>
    </location>
</feature>
<evidence type="ECO:0000313" key="3">
    <source>
        <dbReference type="Proteomes" id="UP000218811"/>
    </source>
</evidence>
<organism evidence="2 3">
    <name type="scientific">Wolfiporia cocos (strain MD-104)</name>
    <name type="common">Brown rot fungus</name>
    <dbReference type="NCBI Taxonomy" id="742152"/>
    <lineage>
        <taxon>Eukaryota</taxon>
        <taxon>Fungi</taxon>
        <taxon>Dikarya</taxon>
        <taxon>Basidiomycota</taxon>
        <taxon>Agaricomycotina</taxon>
        <taxon>Agaricomycetes</taxon>
        <taxon>Polyporales</taxon>
        <taxon>Phaeolaceae</taxon>
        <taxon>Wolfiporia</taxon>
    </lineage>
</organism>
<feature type="compositionally biased region" description="Low complexity" evidence="1">
    <location>
        <begin position="45"/>
        <end position="55"/>
    </location>
</feature>
<protein>
    <submittedName>
        <fullName evidence="2">Uncharacterized protein</fullName>
    </submittedName>
</protein>
<gene>
    <name evidence="2" type="ORF">WOLCODRAFT_136861</name>
</gene>
<dbReference type="AlphaFoldDB" id="A0A2H3JNM9"/>
<accession>A0A2H3JNM9</accession>
<evidence type="ECO:0000256" key="1">
    <source>
        <dbReference type="SAM" id="MobiDB-lite"/>
    </source>
</evidence>
<proteinExistence type="predicted"/>
<dbReference type="EMBL" id="KB468053">
    <property type="protein sequence ID" value="PCH40409.1"/>
    <property type="molecule type" value="Genomic_DNA"/>
</dbReference>
<dbReference type="Proteomes" id="UP000218811">
    <property type="component" value="Unassembled WGS sequence"/>
</dbReference>
<keyword evidence="3" id="KW-1185">Reference proteome</keyword>
<reference evidence="2 3" key="1">
    <citation type="journal article" date="2012" name="Science">
        <title>The Paleozoic origin of enzymatic lignin decomposition reconstructed from 31 fungal genomes.</title>
        <authorList>
            <person name="Floudas D."/>
            <person name="Binder M."/>
            <person name="Riley R."/>
            <person name="Barry K."/>
            <person name="Blanchette R.A."/>
            <person name="Henrissat B."/>
            <person name="Martinez A.T."/>
            <person name="Otillar R."/>
            <person name="Spatafora J.W."/>
            <person name="Yadav J.S."/>
            <person name="Aerts A."/>
            <person name="Benoit I."/>
            <person name="Boyd A."/>
            <person name="Carlson A."/>
            <person name="Copeland A."/>
            <person name="Coutinho P.M."/>
            <person name="de Vries R.P."/>
            <person name="Ferreira P."/>
            <person name="Findley K."/>
            <person name="Foster B."/>
            <person name="Gaskell J."/>
            <person name="Glotzer D."/>
            <person name="Gorecki P."/>
            <person name="Heitman J."/>
            <person name="Hesse C."/>
            <person name="Hori C."/>
            <person name="Igarashi K."/>
            <person name="Jurgens J.A."/>
            <person name="Kallen N."/>
            <person name="Kersten P."/>
            <person name="Kohler A."/>
            <person name="Kuees U."/>
            <person name="Kumar T.K.A."/>
            <person name="Kuo A."/>
            <person name="LaButti K."/>
            <person name="Larrondo L.F."/>
            <person name="Lindquist E."/>
            <person name="Ling A."/>
            <person name="Lombard V."/>
            <person name="Lucas S."/>
            <person name="Lundell T."/>
            <person name="Martin R."/>
            <person name="McLaughlin D.J."/>
            <person name="Morgenstern I."/>
            <person name="Morin E."/>
            <person name="Murat C."/>
            <person name="Nagy L.G."/>
            <person name="Nolan M."/>
            <person name="Ohm R.A."/>
            <person name="Patyshakuliyeva A."/>
            <person name="Rokas A."/>
            <person name="Ruiz-Duenas F.J."/>
            <person name="Sabat G."/>
            <person name="Salamov A."/>
            <person name="Samejima M."/>
            <person name="Schmutz J."/>
            <person name="Slot J.C."/>
            <person name="St John F."/>
            <person name="Stenlid J."/>
            <person name="Sun H."/>
            <person name="Sun S."/>
            <person name="Syed K."/>
            <person name="Tsang A."/>
            <person name="Wiebenga A."/>
            <person name="Young D."/>
            <person name="Pisabarro A."/>
            <person name="Eastwood D.C."/>
            <person name="Martin F."/>
            <person name="Cullen D."/>
            <person name="Grigoriev I.V."/>
            <person name="Hibbett D.S."/>
        </authorList>
    </citation>
    <scope>NUCLEOTIDE SEQUENCE [LARGE SCALE GENOMIC DNA]</scope>
    <source>
        <strain evidence="2 3">MD-104</strain>
    </source>
</reference>
<sequence length="62" mass="7020">MSGFIDAVEDFVDGGDSTVYEDTTTTTYEQSDYVEETPYGEEVVDQTTEVQTTDVQYEESSW</sequence>
<name>A0A2H3JNM9_WOLCO</name>
<evidence type="ECO:0000313" key="2">
    <source>
        <dbReference type="EMBL" id="PCH40409.1"/>
    </source>
</evidence>